<dbReference type="Proteomes" id="UP001162030">
    <property type="component" value="Chromosome"/>
</dbReference>
<evidence type="ECO:0008006" key="3">
    <source>
        <dbReference type="Google" id="ProtNLM"/>
    </source>
</evidence>
<protein>
    <recommendedName>
        <fullName evidence="3">Transposase</fullName>
    </recommendedName>
</protein>
<sequence>MLPRESLRRVRNKAASRPDRCAIGFTRKVKSAEGTTLGILTAFLLHRGSQWLILRS</sequence>
<evidence type="ECO:0000313" key="2">
    <source>
        <dbReference type="Proteomes" id="UP001162030"/>
    </source>
</evidence>
<organism evidence="1 2">
    <name type="scientific">Methylocaldum szegediense</name>
    <dbReference type="NCBI Taxonomy" id="73780"/>
    <lineage>
        <taxon>Bacteria</taxon>
        <taxon>Pseudomonadati</taxon>
        <taxon>Pseudomonadota</taxon>
        <taxon>Gammaproteobacteria</taxon>
        <taxon>Methylococcales</taxon>
        <taxon>Methylococcaceae</taxon>
        <taxon>Methylocaldum</taxon>
    </lineage>
</organism>
<gene>
    <name evidence="1" type="ORF">MSZNOR_2888</name>
</gene>
<proteinExistence type="predicted"/>
<evidence type="ECO:0000313" key="1">
    <source>
        <dbReference type="EMBL" id="CAI8871500.1"/>
    </source>
</evidence>
<keyword evidence="2" id="KW-1185">Reference proteome</keyword>
<reference evidence="1 2" key="1">
    <citation type="submission" date="2023-03" db="EMBL/GenBank/DDBJ databases">
        <authorList>
            <person name="Pearce D."/>
        </authorList>
    </citation>
    <scope>NUCLEOTIDE SEQUENCE [LARGE SCALE GENOMIC DNA]</scope>
    <source>
        <strain evidence="1">Msz</strain>
    </source>
</reference>
<accession>A0ABM9I419</accession>
<dbReference type="EMBL" id="OX458333">
    <property type="protein sequence ID" value="CAI8871500.1"/>
    <property type="molecule type" value="Genomic_DNA"/>
</dbReference>
<name>A0ABM9I419_9GAMM</name>